<dbReference type="NCBIfam" id="TIGR01573">
    <property type="entry name" value="cas2"/>
    <property type="match status" value="1"/>
</dbReference>
<comment type="subunit">
    <text evidence="9">Homodimer, forms a heterotetramer with a Cas1 homodimer.</text>
</comment>
<keyword evidence="4 9" id="KW-0479">Metal-binding</keyword>
<dbReference type="HAMAP" id="MF_01471">
    <property type="entry name" value="Cas2"/>
    <property type="match status" value="1"/>
</dbReference>
<dbReference type="PANTHER" id="PTHR34405:SF1">
    <property type="entry name" value="CRISPR-ASSOCIATED ENDORIBONUCLEASE CAS2"/>
    <property type="match status" value="1"/>
</dbReference>
<dbReference type="EMBL" id="ABCJ01000001">
    <property type="protein sequence ID" value="EDM24309.1"/>
    <property type="molecule type" value="Genomic_DNA"/>
</dbReference>
<evidence type="ECO:0000256" key="2">
    <source>
        <dbReference type="ARBA" id="ARBA00009959"/>
    </source>
</evidence>
<evidence type="ECO:0000256" key="7">
    <source>
        <dbReference type="ARBA" id="ARBA00022842"/>
    </source>
</evidence>
<dbReference type="AlphaFoldDB" id="A0AAI9AIX4"/>
<evidence type="ECO:0000256" key="8">
    <source>
        <dbReference type="ARBA" id="ARBA00023118"/>
    </source>
</evidence>
<keyword evidence="5 9" id="KW-0255">Endonuclease</keyword>
<dbReference type="PANTHER" id="PTHR34405">
    <property type="entry name" value="CRISPR-ASSOCIATED ENDORIBONUCLEASE CAS2"/>
    <property type="match status" value="1"/>
</dbReference>
<dbReference type="RefSeq" id="WP_007473114.1">
    <property type="nucleotide sequence ID" value="NZ_ABCJ01000001.1"/>
</dbReference>
<dbReference type="CDD" id="cd09725">
    <property type="entry name" value="Cas2_I_II_III"/>
    <property type="match status" value="1"/>
</dbReference>
<evidence type="ECO:0000256" key="1">
    <source>
        <dbReference type="ARBA" id="ARBA00001946"/>
    </source>
</evidence>
<keyword evidence="6 9" id="KW-0378">Hydrolase</keyword>
<gene>
    <name evidence="9" type="primary">cas2</name>
    <name evidence="10" type="ORF">CMTB2_02298</name>
</gene>
<sequence length="99" mass="11699">MKKDYNFNYIFLMYDIADEESESGKNRVSKVFKICKKYLSHHQKSVFRGEITPSKLLKLQKELEEVIDKELDFISIIKLKNKSSFLETTLGNKDNDLFL</sequence>
<feature type="binding site" evidence="9">
    <location>
        <position position="15"/>
    </location>
    <ligand>
        <name>Mg(2+)</name>
        <dbReference type="ChEBI" id="CHEBI:18420"/>
        <note>catalytic</note>
    </ligand>
</feature>
<dbReference type="InterPro" id="IPR021127">
    <property type="entry name" value="CRISPR_associated_Cas2"/>
</dbReference>
<dbReference type="Proteomes" id="UP000003288">
    <property type="component" value="Unassembled WGS sequence"/>
</dbReference>
<evidence type="ECO:0000313" key="11">
    <source>
        <dbReference type="Proteomes" id="UP000003288"/>
    </source>
</evidence>
<comment type="caution">
    <text evidence="10">The sequence shown here is derived from an EMBL/GenBank/DDBJ whole genome shotgun (WGS) entry which is preliminary data.</text>
</comment>
<evidence type="ECO:0000256" key="9">
    <source>
        <dbReference type="HAMAP-Rule" id="MF_01471"/>
    </source>
</evidence>
<evidence type="ECO:0000256" key="3">
    <source>
        <dbReference type="ARBA" id="ARBA00022722"/>
    </source>
</evidence>
<evidence type="ECO:0000313" key="10">
    <source>
        <dbReference type="EMBL" id="EDM24309.1"/>
    </source>
</evidence>
<evidence type="ECO:0000256" key="5">
    <source>
        <dbReference type="ARBA" id="ARBA00022759"/>
    </source>
</evidence>
<comment type="function">
    <text evidence="9">CRISPR (clustered regularly interspaced short palindromic repeat), is an adaptive immune system that provides protection against mobile genetic elements (viruses, transposable elements and conjugative plasmids). CRISPR clusters contain sequences complementary to antecedent mobile elements and target invading nucleic acids. CRISPR clusters are transcribed and processed into CRISPR RNA (crRNA). Functions as a ssRNA-specific endoribonuclease. Involved in the integration of spacer DNA into the CRISPR cassette.</text>
</comment>
<comment type="similarity">
    <text evidence="2 9">Belongs to the CRISPR-associated endoribonuclease Cas2 protein family.</text>
</comment>
<accession>A0AAI9AIX4</accession>
<proteinExistence type="inferred from homology"/>
<dbReference type="InterPro" id="IPR019199">
    <property type="entry name" value="Virulence_VapD/CRISPR_Cas2"/>
</dbReference>
<dbReference type="GO" id="GO:0046872">
    <property type="term" value="F:metal ion binding"/>
    <property type="evidence" value="ECO:0007669"/>
    <property type="project" value="UniProtKB-UniRule"/>
</dbReference>
<keyword evidence="7 9" id="KW-0460">Magnesium</keyword>
<dbReference type="GO" id="GO:0016787">
    <property type="term" value="F:hydrolase activity"/>
    <property type="evidence" value="ECO:0007669"/>
    <property type="project" value="UniProtKB-KW"/>
</dbReference>
<dbReference type="EC" id="3.1.-.-" evidence="9"/>
<organism evidence="10 11">
    <name type="scientific">Caminibacter mediatlanticus TB-2</name>
    <dbReference type="NCBI Taxonomy" id="391592"/>
    <lineage>
        <taxon>Bacteria</taxon>
        <taxon>Pseudomonadati</taxon>
        <taxon>Campylobacterota</taxon>
        <taxon>Epsilonproteobacteria</taxon>
        <taxon>Nautiliales</taxon>
        <taxon>Nautiliaceae</taxon>
        <taxon>Caminibacter</taxon>
    </lineage>
</organism>
<evidence type="ECO:0000256" key="6">
    <source>
        <dbReference type="ARBA" id="ARBA00022801"/>
    </source>
</evidence>
<keyword evidence="3 9" id="KW-0540">Nuclease</keyword>
<dbReference type="Gene3D" id="3.30.70.240">
    <property type="match status" value="1"/>
</dbReference>
<dbReference type="Pfam" id="PF09827">
    <property type="entry name" value="CRISPR_Cas2"/>
    <property type="match status" value="1"/>
</dbReference>
<reference evidence="10 11" key="1">
    <citation type="journal article" date="2011" name="Stand. Genomic Sci.">
        <title>Draft genome sequence of Caminibacter mediatlanticus strain TB-2, an epsilonproteobacterium isolated from a deep-sea hydrothermal vent.</title>
        <authorList>
            <person name="Giovannelli D."/>
            <person name="Ferriera S."/>
            <person name="Johnson J."/>
            <person name="Kravitz S."/>
            <person name="Perez-Rodriguez I."/>
            <person name="Ricci J."/>
            <person name="O'Brien C."/>
            <person name="Voordeckers J.W."/>
            <person name="Bini E."/>
            <person name="Vetriani C."/>
        </authorList>
    </citation>
    <scope>NUCLEOTIDE SEQUENCE [LARGE SCALE GENOMIC DNA]</scope>
    <source>
        <strain evidence="10 11">TB-2</strain>
    </source>
</reference>
<dbReference type="GO" id="GO:0051607">
    <property type="term" value="P:defense response to virus"/>
    <property type="evidence" value="ECO:0007669"/>
    <property type="project" value="UniProtKB-UniRule"/>
</dbReference>
<dbReference type="GO" id="GO:0004521">
    <property type="term" value="F:RNA endonuclease activity"/>
    <property type="evidence" value="ECO:0007669"/>
    <property type="project" value="InterPro"/>
</dbReference>
<comment type="cofactor">
    <cofactor evidence="1 9">
        <name>Mg(2+)</name>
        <dbReference type="ChEBI" id="CHEBI:18420"/>
    </cofactor>
</comment>
<protein>
    <recommendedName>
        <fullName evidence="9">CRISPR-associated endoribonuclease Cas2</fullName>
        <ecNumber evidence="9">3.1.-.-</ecNumber>
    </recommendedName>
</protein>
<dbReference type="GO" id="GO:0043571">
    <property type="term" value="P:maintenance of CRISPR repeat elements"/>
    <property type="evidence" value="ECO:0007669"/>
    <property type="project" value="UniProtKB-UniRule"/>
</dbReference>
<keyword evidence="8 9" id="KW-0051">Antiviral defense</keyword>
<name>A0AAI9AIX4_9BACT</name>
<evidence type="ECO:0000256" key="4">
    <source>
        <dbReference type="ARBA" id="ARBA00022723"/>
    </source>
</evidence>
<dbReference type="SUPFAM" id="SSF143430">
    <property type="entry name" value="TTP0101/SSO1404-like"/>
    <property type="match status" value="1"/>
</dbReference>